<protein>
    <submittedName>
        <fullName evidence="1">Uncharacterized protein</fullName>
    </submittedName>
</protein>
<feature type="non-terminal residue" evidence="1">
    <location>
        <position position="1"/>
    </location>
</feature>
<dbReference type="GO" id="GO:0042729">
    <property type="term" value="C:DASH complex"/>
    <property type="evidence" value="ECO:0007669"/>
    <property type="project" value="InterPro"/>
</dbReference>
<accession>A0A9P6G1V4</accession>
<sequence length="88" mass="10292">DLKPLAMSTSSMASAQLIQRMQEKKQELEHLLLLRQLSNHLQTHFDELSEKFDGLVQGNQGIKRIQQYHHPQLYMKLDLQASLKFSFI</sequence>
<proteinExistence type="predicted"/>
<dbReference type="GO" id="GO:0072686">
    <property type="term" value="C:mitotic spindle"/>
    <property type="evidence" value="ECO:0007669"/>
    <property type="project" value="InterPro"/>
</dbReference>
<dbReference type="Pfam" id="PF08654">
    <property type="entry name" value="DASH_Dad2"/>
    <property type="match status" value="1"/>
</dbReference>
<organism evidence="1 2">
    <name type="scientific">Lunasporangiospora selenospora</name>
    <dbReference type="NCBI Taxonomy" id="979761"/>
    <lineage>
        <taxon>Eukaryota</taxon>
        <taxon>Fungi</taxon>
        <taxon>Fungi incertae sedis</taxon>
        <taxon>Mucoromycota</taxon>
        <taxon>Mortierellomycotina</taxon>
        <taxon>Mortierellomycetes</taxon>
        <taxon>Mortierellales</taxon>
        <taxon>Mortierellaceae</taxon>
        <taxon>Lunasporangiospora</taxon>
    </lineage>
</organism>
<dbReference type="GO" id="GO:0000278">
    <property type="term" value="P:mitotic cell cycle"/>
    <property type="evidence" value="ECO:0007669"/>
    <property type="project" value="InterPro"/>
</dbReference>
<dbReference type="OrthoDB" id="3230169at2759"/>
<name>A0A9P6G1V4_9FUNG</name>
<comment type="caution">
    <text evidence="1">The sequence shown here is derived from an EMBL/GenBank/DDBJ whole genome shotgun (WGS) entry which is preliminary data.</text>
</comment>
<dbReference type="AlphaFoldDB" id="A0A9P6G1V4"/>
<evidence type="ECO:0000313" key="2">
    <source>
        <dbReference type="Proteomes" id="UP000780801"/>
    </source>
</evidence>
<keyword evidence="2" id="KW-1185">Reference proteome</keyword>
<evidence type="ECO:0000313" key="1">
    <source>
        <dbReference type="EMBL" id="KAF9585559.1"/>
    </source>
</evidence>
<gene>
    <name evidence="1" type="ORF">BGW38_001834</name>
</gene>
<reference evidence="1" key="1">
    <citation type="journal article" date="2020" name="Fungal Divers.">
        <title>Resolving the Mortierellaceae phylogeny through synthesis of multi-gene phylogenetics and phylogenomics.</title>
        <authorList>
            <person name="Vandepol N."/>
            <person name="Liber J."/>
            <person name="Desiro A."/>
            <person name="Na H."/>
            <person name="Kennedy M."/>
            <person name="Barry K."/>
            <person name="Grigoriev I.V."/>
            <person name="Miller A.N."/>
            <person name="O'Donnell K."/>
            <person name="Stajich J.E."/>
            <person name="Bonito G."/>
        </authorList>
    </citation>
    <scope>NUCLEOTIDE SEQUENCE</scope>
    <source>
        <strain evidence="1">KOD1015</strain>
    </source>
</reference>
<dbReference type="Proteomes" id="UP000780801">
    <property type="component" value="Unassembled WGS sequence"/>
</dbReference>
<dbReference type="EMBL" id="JAABOA010000160">
    <property type="protein sequence ID" value="KAF9585559.1"/>
    <property type="molecule type" value="Genomic_DNA"/>
</dbReference>
<dbReference type="InterPro" id="IPR013963">
    <property type="entry name" value="DASH_Dad2"/>
</dbReference>